<comment type="subcellular location">
    <subcellularLocation>
        <location evidence="1">Mitochondrion inner membrane</location>
        <topology evidence="1">Single-pass membrane protein</topology>
    </subcellularLocation>
</comment>
<evidence type="ECO:0000256" key="3">
    <source>
        <dbReference type="ARBA" id="ARBA00022792"/>
    </source>
</evidence>
<sequence>MKAATRKLMNTELKQVCGGGVYKRGFEGVMSKREAAQILGVWYPAKKDVKEAYRKQIMIYHPDKGESVSASVGEVSGVIVSRSGDAEQG</sequence>
<reference evidence="9" key="1">
    <citation type="submission" date="2025-08" db="UniProtKB">
        <authorList>
            <consortium name="Ensembl"/>
        </authorList>
    </citation>
    <scope>IDENTIFICATION</scope>
</reference>
<dbReference type="AlphaFoldDB" id="A0A8C5GPY6"/>
<evidence type="ECO:0000313" key="10">
    <source>
        <dbReference type="Proteomes" id="UP000694680"/>
    </source>
</evidence>
<evidence type="ECO:0000256" key="4">
    <source>
        <dbReference type="ARBA" id="ARBA00022989"/>
    </source>
</evidence>
<dbReference type="InterPro" id="IPR001623">
    <property type="entry name" value="DnaJ_domain"/>
</dbReference>
<evidence type="ECO:0008006" key="11">
    <source>
        <dbReference type="Google" id="ProtNLM"/>
    </source>
</evidence>
<dbReference type="Gene3D" id="1.10.287.110">
    <property type="entry name" value="DnaJ domain"/>
    <property type="match status" value="1"/>
</dbReference>
<dbReference type="SUPFAM" id="SSF46565">
    <property type="entry name" value="Chaperone J-domain"/>
    <property type="match status" value="1"/>
</dbReference>
<accession>A0A8C5GPY6</accession>
<keyword evidence="10" id="KW-1185">Reference proteome</keyword>
<dbReference type="PANTHER" id="PTHR12763">
    <property type="match status" value="1"/>
</dbReference>
<dbReference type="GO" id="GO:0001405">
    <property type="term" value="C:PAM complex, Tim23 associated import motor"/>
    <property type="evidence" value="ECO:0007669"/>
    <property type="project" value="TreeGrafter"/>
</dbReference>
<keyword evidence="4" id="KW-1133">Transmembrane helix</keyword>
<organism evidence="9 10">
    <name type="scientific">Gouania willdenowi</name>
    <name type="common">Blunt-snouted clingfish</name>
    <name type="synonym">Lepadogaster willdenowi</name>
    <dbReference type="NCBI Taxonomy" id="441366"/>
    <lineage>
        <taxon>Eukaryota</taxon>
        <taxon>Metazoa</taxon>
        <taxon>Chordata</taxon>
        <taxon>Craniata</taxon>
        <taxon>Vertebrata</taxon>
        <taxon>Euteleostomi</taxon>
        <taxon>Actinopterygii</taxon>
        <taxon>Neopterygii</taxon>
        <taxon>Teleostei</taxon>
        <taxon>Neoteleostei</taxon>
        <taxon>Acanthomorphata</taxon>
        <taxon>Ovalentaria</taxon>
        <taxon>Blenniimorphae</taxon>
        <taxon>Blenniiformes</taxon>
        <taxon>Gobiesocoidei</taxon>
        <taxon>Gobiesocidae</taxon>
        <taxon>Gobiesocinae</taxon>
        <taxon>Gouania</taxon>
    </lineage>
</organism>
<dbReference type="GO" id="GO:0030150">
    <property type="term" value="P:protein import into mitochondrial matrix"/>
    <property type="evidence" value="ECO:0007669"/>
    <property type="project" value="TreeGrafter"/>
</dbReference>
<reference evidence="9" key="2">
    <citation type="submission" date="2025-09" db="UniProtKB">
        <authorList>
            <consortium name="Ensembl"/>
        </authorList>
    </citation>
    <scope>IDENTIFICATION</scope>
</reference>
<evidence type="ECO:0000256" key="8">
    <source>
        <dbReference type="ARBA" id="ARBA00038105"/>
    </source>
</evidence>
<dbReference type="PANTHER" id="PTHR12763:SF28">
    <property type="entry name" value="GEO10507P1-RELATED"/>
    <property type="match status" value="1"/>
</dbReference>
<name>A0A8C5GPY6_GOUWI</name>
<keyword evidence="6" id="KW-0496">Mitochondrion</keyword>
<dbReference type="Proteomes" id="UP000694680">
    <property type="component" value="Unassembled WGS sequence"/>
</dbReference>
<keyword evidence="3" id="KW-0999">Mitochondrion inner membrane</keyword>
<dbReference type="GO" id="GO:0001671">
    <property type="term" value="F:ATPase activator activity"/>
    <property type="evidence" value="ECO:0007669"/>
    <property type="project" value="TreeGrafter"/>
</dbReference>
<evidence type="ECO:0000256" key="5">
    <source>
        <dbReference type="ARBA" id="ARBA00023010"/>
    </source>
</evidence>
<evidence type="ECO:0000256" key="6">
    <source>
        <dbReference type="ARBA" id="ARBA00023128"/>
    </source>
</evidence>
<dbReference type="Ensembl" id="ENSGWIT00000036703.1">
    <property type="protein sequence ID" value="ENSGWIP00000033694.1"/>
    <property type="gene ID" value="ENSGWIG00000017377.1"/>
</dbReference>
<keyword evidence="5" id="KW-0811">Translocation</keyword>
<dbReference type="CDD" id="cd06257">
    <property type="entry name" value="DnaJ"/>
    <property type="match status" value="1"/>
</dbReference>
<dbReference type="InterPro" id="IPR036869">
    <property type="entry name" value="J_dom_sf"/>
</dbReference>
<evidence type="ECO:0000256" key="1">
    <source>
        <dbReference type="ARBA" id="ARBA00004434"/>
    </source>
</evidence>
<evidence type="ECO:0000256" key="2">
    <source>
        <dbReference type="ARBA" id="ARBA00022692"/>
    </source>
</evidence>
<keyword evidence="5" id="KW-0653">Protein transport</keyword>
<keyword evidence="2" id="KW-0812">Transmembrane</keyword>
<evidence type="ECO:0000313" key="9">
    <source>
        <dbReference type="Ensembl" id="ENSGWIP00000033694.1"/>
    </source>
</evidence>
<keyword evidence="7" id="KW-0472">Membrane</keyword>
<keyword evidence="5" id="KW-0813">Transport</keyword>
<evidence type="ECO:0000256" key="7">
    <source>
        <dbReference type="ARBA" id="ARBA00023136"/>
    </source>
</evidence>
<comment type="similarity">
    <text evidence="8">Belongs to the TIM14 family.</text>
</comment>
<protein>
    <recommendedName>
        <fullName evidence="11">J domain-containing protein</fullName>
    </recommendedName>
</protein>
<proteinExistence type="inferred from homology"/>